<dbReference type="Proteomes" id="UP000521872">
    <property type="component" value="Unassembled WGS sequence"/>
</dbReference>
<reference evidence="2 3" key="1">
    <citation type="submission" date="2019-12" db="EMBL/GenBank/DDBJ databases">
        <authorList>
            <person name="Floudas D."/>
            <person name="Bentzer J."/>
            <person name="Ahren D."/>
            <person name="Johansson T."/>
            <person name="Persson P."/>
            <person name="Tunlid A."/>
        </authorList>
    </citation>
    <scope>NUCLEOTIDE SEQUENCE [LARGE SCALE GENOMIC DNA]</scope>
    <source>
        <strain evidence="2 3">CBS 102.39</strain>
    </source>
</reference>
<accession>A0A8H4QY58</accession>
<gene>
    <name evidence="2" type="ORF">D9613_010173</name>
</gene>
<evidence type="ECO:0000313" key="3">
    <source>
        <dbReference type="Proteomes" id="UP000521872"/>
    </source>
</evidence>
<name>A0A8H4QY58_9AGAR</name>
<proteinExistence type="predicted"/>
<dbReference type="Gene3D" id="3.80.10.10">
    <property type="entry name" value="Ribonuclease Inhibitor"/>
    <property type="match status" value="2"/>
</dbReference>
<evidence type="ECO:0000313" key="2">
    <source>
        <dbReference type="EMBL" id="KAF4618457.1"/>
    </source>
</evidence>
<organism evidence="2 3">
    <name type="scientific">Agrocybe pediades</name>
    <dbReference type="NCBI Taxonomy" id="84607"/>
    <lineage>
        <taxon>Eukaryota</taxon>
        <taxon>Fungi</taxon>
        <taxon>Dikarya</taxon>
        <taxon>Basidiomycota</taxon>
        <taxon>Agaricomycotina</taxon>
        <taxon>Agaricomycetes</taxon>
        <taxon>Agaricomycetidae</taxon>
        <taxon>Agaricales</taxon>
        <taxon>Agaricineae</taxon>
        <taxon>Strophariaceae</taxon>
        <taxon>Agrocybe</taxon>
    </lineage>
</organism>
<comment type="caution">
    <text evidence="2">The sequence shown here is derived from an EMBL/GenBank/DDBJ whole genome shotgun (WGS) entry which is preliminary data.</text>
</comment>
<evidence type="ECO:0008006" key="4">
    <source>
        <dbReference type="Google" id="ProtNLM"/>
    </source>
</evidence>
<dbReference type="AlphaFoldDB" id="A0A8H4QY58"/>
<dbReference type="InterPro" id="IPR032675">
    <property type="entry name" value="LRR_dom_sf"/>
</dbReference>
<feature type="compositionally biased region" description="Pro residues" evidence="1">
    <location>
        <begin position="355"/>
        <end position="367"/>
    </location>
</feature>
<sequence>MPHHCLQVYDILDLIFSFACEVRSKESRKDLLSLALTCQDFKEVALDVLWHTQTNLIPLLMTIPGCIGVSTGRDPGSYELILEKYPNAEGFSRLLTYSRRVRKITYFPNALFSPEGSDLSIVGALWSYHQTQPGSESQILLPNLTRVEFSRVEHAIDCLDYVLESKSVSLSFYWADPSKLIVKTFSTIQQHASNMQELDLGTLRDYSERAECASLSDLVCAMTDLRRLSCAERVLTAPAIRYLASLPKLRALQIPNTSKSIMSALCPENPTHPSAHNQQYFAELEELTMYEDDLTEFARLAALVKFQQLRRLAVHWVHTDAVPSQASLRVALRGALRHCTDMREIRLKRAHGRAPPAPFHAPPPPPRKLNLSQSEPGSLLEGFVLEAALSFKFLTVFQLDLDYQYEWGDALLTAMADAWPDLRYLQIGPFFPKTKRTPSTITYQGILHLLRKCRKLEGLVFSFDGTSMIPPIDGIPEECVNKNITSLAVGYTIYDSSDTVPGRPSRYRMVADFLKHVFPRLEIIESSGDWATWDCVVKSLRDF</sequence>
<evidence type="ECO:0000256" key="1">
    <source>
        <dbReference type="SAM" id="MobiDB-lite"/>
    </source>
</evidence>
<dbReference type="SUPFAM" id="SSF52047">
    <property type="entry name" value="RNI-like"/>
    <property type="match status" value="1"/>
</dbReference>
<feature type="region of interest" description="Disordered" evidence="1">
    <location>
        <begin position="352"/>
        <end position="372"/>
    </location>
</feature>
<keyword evidence="3" id="KW-1185">Reference proteome</keyword>
<protein>
    <recommendedName>
        <fullName evidence="4">F-box domain-containing protein</fullName>
    </recommendedName>
</protein>
<dbReference type="EMBL" id="JAACJL010000017">
    <property type="protein sequence ID" value="KAF4618457.1"/>
    <property type="molecule type" value="Genomic_DNA"/>
</dbReference>